<dbReference type="SMART" id="SM00589">
    <property type="entry name" value="PRY"/>
    <property type="match status" value="1"/>
</dbReference>
<dbReference type="Gene3D" id="2.60.120.920">
    <property type="match status" value="1"/>
</dbReference>
<keyword evidence="2" id="KW-0863">Zinc-finger</keyword>
<evidence type="ECO:0000313" key="5">
    <source>
        <dbReference type="EMBL" id="MBN3293457.1"/>
    </source>
</evidence>
<dbReference type="PROSITE" id="PS50188">
    <property type="entry name" value="B302_SPRY"/>
    <property type="match status" value="1"/>
</dbReference>
<dbReference type="InterPro" id="IPR051051">
    <property type="entry name" value="E3_ubiq-ligase_TRIM/RNF"/>
</dbReference>
<dbReference type="CDD" id="cd16040">
    <property type="entry name" value="SPRY_PRY_SNTX"/>
    <property type="match status" value="1"/>
</dbReference>
<dbReference type="InterPro" id="IPR003877">
    <property type="entry name" value="SPRY_dom"/>
</dbReference>
<keyword evidence="1" id="KW-0479">Metal-binding</keyword>
<proteinExistence type="predicted"/>
<evidence type="ECO:0000256" key="3">
    <source>
        <dbReference type="ARBA" id="ARBA00022833"/>
    </source>
</evidence>
<accession>A0ABS2Z330</accession>
<dbReference type="Pfam" id="PF13765">
    <property type="entry name" value="PRY"/>
    <property type="match status" value="1"/>
</dbReference>
<dbReference type="PANTHER" id="PTHR25465">
    <property type="entry name" value="B-BOX DOMAIN CONTAINING"/>
    <property type="match status" value="1"/>
</dbReference>
<organism evidence="5 6">
    <name type="scientific">Polypterus senegalus</name>
    <name type="common">Senegal bichir</name>
    <dbReference type="NCBI Taxonomy" id="55291"/>
    <lineage>
        <taxon>Eukaryota</taxon>
        <taxon>Metazoa</taxon>
        <taxon>Chordata</taxon>
        <taxon>Craniata</taxon>
        <taxon>Vertebrata</taxon>
        <taxon>Euteleostomi</taxon>
        <taxon>Actinopterygii</taxon>
        <taxon>Polypteriformes</taxon>
        <taxon>Polypteridae</taxon>
        <taxon>Polypterus</taxon>
    </lineage>
</organism>
<protein>
    <submittedName>
        <fullName evidence="5">TRI16 protein</fullName>
    </submittedName>
</protein>
<dbReference type="InterPro" id="IPR043136">
    <property type="entry name" value="B30.2/SPRY_sf"/>
</dbReference>
<dbReference type="Pfam" id="PF25600">
    <property type="entry name" value="TRIM_CC"/>
    <property type="match status" value="1"/>
</dbReference>
<comment type="caution">
    <text evidence="5">The sequence shown here is derived from an EMBL/GenBank/DDBJ whole genome shotgun (WGS) entry which is preliminary data.</text>
</comment>
<reference evidence="5" key="1">
    <citation type="journal article" date="2021" name="Cell">
        <title>Tracing the genetic footprints of vertebrate landing in non-teleost ray-finned fishes.</title>
        <authorList>
            <person name="Bi X."/>
            <person name="Wang K."/>
            <person name="Yang L."/>
            <person name="Pan H."/>
            <person name="Jiang H."/>
            <person name="Wei Q."/>
            <person name="Fang M."/>
            <person name="Yu H."/>
            <person name="Zhu C."/>
            <person name="Cai Y."/>
            <person name="He Y."/>
            <person name="Gan X."/>
            <person name="Zeng H."/>
            <person name="Yu D."/>
            <person name="Zhu Y."/>
            <person name="Jiang H."/>
            <person name="Qiu Q."/>
            <person name="Yang H."/>
            <person name="Zhang Y.E."/>
            <person name="Wang W."/>
            <person name="Zhu M."/>
            <person name="He S."/>
            <person name="Zhang G."/>
        </authorList>
    </citation>
    <scope>NUCLEOTIDE SEQUENCE</scope>
    <source>
        <strain evidence="5">Bchr_001</strain>
    </source>
</reference>
<evidence type="ECO:0000259" key="4">
    <source>
        <dbReference type="PROSITE" id="PS50188"/>
    </source>
</evidence>
<dbReference type="InterPro" id="IPR058030">
    <property type="entry name" value="TRIM8/14/16/25/29/45/65_CC"/>
</dbReference>
<dbReference type="Pfam" id="PF00622">
    <property type="entry name" value="SPRY"/>
    <property type="match status" value="1"/>
</dbReference>
<keyword evidence="6" id="KW-1185">Reference proteome</keyword>
<dbReference type="InterPro" id="IPR001870">
    <property type="entry name" value="B30.2/SPRY"/>
</dbReference>
<dbReference type="SMART" id="SM00449">
    <property type="entry name" value="SPRY"/>
    <property type="match status" value="1"/>
</dbReference>
<feature type="non-terminal residue" evidence="5">
    <location>
        <position position="301"/>
    </location>
</feature>
<evidence type="ECO:0000256" key="1">
    <source>
        <dbReference type="ARBA" id="ARBA00022723"/>
    </source>
</evidence>
<feature type="non-terminal residue" evidence="5">
    <location>
        <position position="1"/>
    </location>
</feature>
<feature type="domain" description="B30.2/SPRY" evidence="4">
    <location>
        <begin position="106"/>
        <end position="300"/>
    </location>
</feature>
<dbReference type="InterPro" id="IPR006574">
    <property type="entry name" value="PRY"/>
</dbReference>
<name>A0ABS2Z330_POLSE</name>
<dbReference type="SUPFAM" id="SSF49899">
    <property type="entry name" value="Concanavalin A-like lectins/glucanases"/>
    <property type="match status" value="1"/>
</dbReference>
<dbReference type="InterPro" id="IPR003879">
    <property type="entry name" value="Butyrophylin_SPRY"/>
</dbReference>
<dbReference type="Proteomes" id="UP001166052">
    <property type="component" value="Unassembled WGS sequence"/>
</dbReference>
<evidence type="ECO:0000256" key="2">
    <source>
        <dbReference type="ARBA" id="ARBA00022771"/>
    </source>
</evidence>
<dbReference type="EMBL" id="JAAWVN010021427">
    <property type="protein sequence ID" value="MBN3293457.1"/>
    <property type="molecule type" value="Genomic_DNA"/>
</dbReference>
<dbReference type="PRINTS" id="PR01407">
    <property type="entry name" value="BUTYPHLNCDUF"/>
</dbReference>
<sequence>MEKEVNELKRRDAKLAELSQTDDHIYFLKEFPSLCIPSGDGKTPNITINSVLLSESLRKDLSDLNKSVEEIKGCEFVKTIDAGVDDLGHIVQNSRSRNHLLKLSCVTMSPDLFMSFLFLHSDSCLLTMNPNTAHRHLCLSEGTRKVTYERTETPYPDHPDRFDFWPQVLCREALSGNRSYWEVEWSGKWTDIGVAYKGISRKGNSDDCLLGYNDKSWRLICSKSSCTVWYNKKKTKISTPCSHRIGVYLDCLAGSLSFFSISDTITLLHRFNNSFIEPIYAGFGLSCDSSITICHLNPSNH</sequence>
<dbReference type="PANTHER" id="PTHR25465:SF5">
    <property type="entry name" value="E3 UBIQUITIN_ISG15 LIGASE TRIM25-RELATED"/>
    <property type="match status" value="1"/>
</dbReference>
<dbReference type="InterPro" id="IPR013320">
    <property type="entry name" value="ConA-like_dom_sf"/>
</dbReference>
<keyword evidence="3" id="KW-0862">Zinc</keyword>
<evidence type="ECO:0000313" key="6">
    <source>
        <dbReference type="Proteomes" id="UP001166052"/>
    </source>
</evidence>
<gene>
    <name evidence="5" type="primary">Trim16_37</name>
    <name evidence="5" type="ORF">GTO92_0014638</name>
</gene>